<sequence length="128" mass="14582">MSLLSIFESDKDGRRKSHIKNLISVAMVDGHLADEEWALLSRVAHHLGMSSETIQNIKNNPEEVKFIAPKKYEEKLQQVTDLVAVMMVDGDVDQKELELCKKIALKLDLLPRVINDMIDNAYHEIKAK</sequence>
<dbReference type="CDD" id="cd07177">
    <property type="entry name" value="terB_like"/>
    <property type="match status" value="1"/>
</dbReference>
<name>A0ABW9RPX5_9BACT</name>
<keyword evidence="3" id="KW-1185">Reference proteome</keyword>
<accession>A0ABW9RPX5</accession>
<protein>
    <submittedName>
        <fullName evidence="2">TerB family tellurite resistance protein</fullName>
    </submittedName>
</protein>
<gene>
    <name evidence="2" type="ORF">E1163_14750</name>
</gene>
<dbReference type="Pfam" id="PF05099">
    <property type="entry name" value="TerB"/>
    <property type="match status" value="1"/>
</dbReference>
<dbReference type="InterPro" id="IPR029024">
    <property type="entry name" value="TerB-like"/>
</dbReference>
<dbReference type="Proteomes" id="UP000798808">
    <property type="component" value="Unassembled WGS sequence"/>
</dbReference>
<dbReference type="InterPro" id="IPR007791">
    <property type="entry name" value="DjlA_N"/>
</dbReference>
<dbReference type="SUPFAM" id="SSF158682">
    <property type="entry name" value="TerB-like"/>
    <property type="match status" value="1"/>
</dbReference>
<feature type="domain" description="Co-chaperone DjlA N-terminal" evidence="1">
    <location>
        <begin position="12"/>
        <end position="58"/>
    </location>
</feature>
<dbReference type="EMBL" id="SMLW01000569">
    <property type="protein sequence ID" value="MTI26214.1"/>
    <property type="molecule type" value="Genomic_DNA"/>
</dbReference>
<evidence type="ECO:0000259" key="1">
    <source>
        <dbReference type="Pfam" id="PF05099"/>
    </source>
</evidence>
<proteinExistence type="predicted"/>
<dbReference type="RefSeq" id="WP_155173147.1">
    <property type="nucleotide sequence ID" value="NZ_BAAAFL010000043.1"/>
</dbReference>
<organism evidence="2 3">
    <name type="scientific">Fulvivirga kasyanovii</name>
    <dbReference type="NCBI Taxonomy" id="396812"/>
    <lineage>
        <taxon>Bacteria</taxon>
        <taxon>Pseudomonadati</taxon>
        <taxon>Bacteroidota</taxon>
        <taxon>Cytophagia</taxon>
        <taxon>Cytophagales</taxon>
        <taxon>Fulvivirgaceae</taxon>
        <taxon>Fulvivirga</taxon>
    </lineage>
</organism>
<evidence type="ECO:0000313" key="3">
    <source>
        <dbReference type="Proteomes" id="UP000798808"/>
    </source>
</evidence>
<comment type="caution">
    <text evidence="2">The sequence shown here is derived from an EMBL/GenBank/DDBJ whole genome shotgun (WGS) entry which is preliminary data.</text>
</comment>
<reference evidence="2 3" key="1">
    <citation type="submission" date="2019-02" db="EMBL/GenBank/DDBJ databases">
        <authorList>
            <person name="Goldberg S.R."/>
            <person name="Haltli B.A."/>
            <person name="Correa H."/>
            <person name="Russell K.G."/>
        </authorList>
    </citation>
    <scope>NUCLEOTIDE SEQUENCE [LARGE SCALE GENOMIC DNA]</scope>
    <source>
        <strain evidence="2 3">JCM 16186</strain>
    </source>
</reference>
<dbReference type="Gene3D" id="1.10.3680.10">
    <property type="entry name" value="TerB-like"/>
    <property type="match status" value="2"/>
</dbReference>
<evidence type="ECO:0000313" key="2">
    <source>
        <dbReference type="EMBL" id="MTI26214.1"/>
    </source>
</evidence>